<keyword evidence="5" id="KW-1185">Reference proteome</keyword>
<name>A0A0N4V3Y0_ENTVE</name>
<dbReference type="Proteomes" id="UP000274131">
    <property type="component" value="Unassembled WGS sequence"/>
</dbReference>
<evidence type="ECO:0000256" key="2">
    <source>
        <dbReference type="SAM" id="Phobius"/>
    </source>
</evidence>
<dbReference type="SUPFAM" id="SSF81321">
    <property type="entry name" value="Family A G protein-coupled receptor-like"/>
    <property type="match status" value="1"/>
</dbReference>
<evidence type="ECO:0000313" key="5">
    <source>
        <dbReference type="Proteomes" id="UP000274131"/>
    </source>
</evidence>
<dbReference type="EMBL" id="UXUI01007874">
    <property type="protein sequence ID" value="VDD89741.1"/>
    <property type="molecule type" value="Genomic_DNA"/>
</dbReference>
<dbReference type="PANTHER" id="PTHR15191">
    <property type="entry name" value="PROTEIN CBG20567"/>
    <property type="match status" value="1"/>
</dbReference>
<dbReference type="WBParaSite" id="EVEC_0000478401-mRNA-1">
    <property type="protein sequence ID" value="EVEC_0000478401-mRNA-1"/>
    <property type="gene ID" value="EVEC_0000478401"/>
</dbReference>
<keyword evidence="2" id="KW-1133">Transmembrane helix</keyword>
<gene>
    <name evidence="4" type="ORF">EVEC_LOCUS4492</name>
</gene>
<sequence>MRIFNIFYLLLLSIHLRTVFSDSDFDFQAFLEGFSSPPVTTEVSIEDYCRLKYDEQPTCKTCIDKGSQCFWCESTKKCARYEWYFPNCPLNQVNHDNCWVNLAALVITLCIIGGILLVILLSCLGYICLRCKRCRKARRQRRADKENAKRAAREAEIQQRQEQRRAERKAQSDYYRQKYGISEPKSLKDPTS</sequence>
<dbReference type="PANTHER" id="PTHR15191:SF3">
    <property type="entry name" value="PITUITARY TUMOR-TRANSFORMING GENE PROTEIN-BINDING FACTOR"/>
    <property type="match status" value="1"/>
</dbReference>
<dbReference type="AlphaFoldDB" id="A0A0N4V3Y0"/>
<feature type="compositionally biased region" description="Basic and acidic residues" evidence="1">
    <location>
        <begin position="145"/>
        <end position="171"/>
    </location>
</feature>
<feature type="region of interest" description="Disordered" evidence="1">
    <location>
        <begin position="145"/>
        <end position="192"/>
    </location>
</feature>
<keyword evidence="2" id="KW-0472">Membrane</keyword>
<dbReference type="OrthoDB" id="5829916at2759"/>
<dbReference type="GO" id="GO:0005634">
    <property type="term" value="C:nucleus"/>
    <property type="evidence" value="ECO:0007669"/>
    <property type="project" value="TreeGrafter"/>
</dbReference>
<evidence type="ECO:0000256" key="1">
    <source>
        <dbReference type="SAM" id="MobiDB-lite"/>
    </source>
</evidence>
<dbReference type="GO" id="GO:0005737">
    <property type="term" value="C:cytoplasm"/>
    <property type="evidence" value="ECO:0007669"/>
    <property type="project" value="TreeGrafter"/>
</dbReference>
<feature type="transmembrane region" description="Helical" evidence="2">
    <location>
        <begin position="99"/>
        <end position="129"/>
    </location>
</feature>
<reference evidence="4 5" key="2">
    <citation type="submission" date="2018-10" db="EMBL/GenBank/DDBJ databases">
        <authorList>
            <consortium name="Pathogen Informatics"/>
        </authorList>
    </citation>
    <scope>NUCLEOTIDE SEQUENCE [LARGE SCALE GENOMIC DNA]</scope>
</reference>
<proteinExistence type="predicted"/>
<accession>A0A0N4V3Y0</accession>
<evidence type="ECO:0000256" key="3">
    <source>
        <dbReference type="SAM" id="SignalP"/>
    </source>
</evidence>
<dbReference type="GO" id="GO:0006606">
    <property type="term" value="P:protein import into nucleus"/>
    <property type="evidence" value="ECO:0007669"/>
    <property type="project" value="TreeGrafter"/>
</dbReference>
<feature type="chain" id="PRO_5043122696" evidence="3">
    <location>
        <begin position="22"/>
        <end position="192"/>
    </location>
</feature>
<dbReference type="InterPro" id="IPR052304">
    <property type="entry name" value="PTTG1IP"/>
</dbReference>
<dbReference type="STRING" id="51028.A0A0N4V3Y0"/>
<feature type="signal peptide" evidence="3">
    <location>
        <begin position="1"/>
        <end position="21"/>
    </location>
</feature>
<evidence type="ECO:0000313" key="6">
    <source>
        <dbReference type="WBParaSite" id="EVEC_0000478401-mRNA-1"/>
    </source>
</evidence>
<keyword evidence="2" id="KW-0812">Transmembrane</keyword>
<reference evidence="6" key="1">
    <citation type="submission" date="2017-02" db="UniProtKB">
        <authorList>
            <consortium name="WormBaseParasite"/>
        </authorList>
    </citation>
    <scope>IDENTIFICATION</scope>
</reference>
<evidence type="ECO:0000313" key="4">
    <source>
        <dbReference type="EMBL" id="VDD89741.1"/>
    </source>
</evidence>
<keyword evidence="3" id="KW-0732">Signal</keyword>
<protein>
    <submittedName>
        <fullName evidence="6">PSI domain-containing protein</fullName>
    </submittedName>
</protein>
<organism evidence="6">
    <name type="scientific">Enterobius vermicularis</name>
    <name type="common">Human pinworm</name>
    <dbReference type="NCBI Taxonomy" id="51028"/>
    <lineage>
        <taxon>Eukaryota</taxon>
        <taxon>Metazoa</taxon>
        <taxon>Ecdysozoa</taxon>
        <taxon>Nematoda</taxon>
        <taxon>Chromadorea</taxon>
        <taxon>Rhabditida</taxon>
        <taxon>Spirurina</taxon>
        <taxon>Oxyuridomorpha</taxon>
        <taxon>Oxyuroidea</taxon>
        <taxon>Oxyuridae</taxon>
        <taxon>Enterobius</taxon>
    </lineage>
</organism>